<keyword evidence="1" id="KW-1133">Transmembrane helix</keyword>
<keyword evidence="3" id="KW-1185">Reference proteome</keyword>
<sequence length="57" mass="6634">MFDIALIVIIALIVSVVAMLSIIGMLRKRITEPKEKLHKRIDKLEMEMEALKDRKEL</sequence>
<evidence type="ECO:0000313" key="2">
    <source>
        <dbReference type="EMBL" id="GGJ75697.1"/>
    </source>
</evidence>
<feature type="transmembrane region" description="Helical" evidence="1">
    <location>
        <begin position="6"/>
        <end position="26"/>
    </location>
</feature>
<proteinExistence type="predicted"/>
<evidence type="ECO:0008006" key="4">
    <source>
        <dbReference type="Google" id="ProtNLM"/>
    </source>
</evidence>
<protein>
    <recommendedName>
        <fullName evidence="4">DUF4083 domain-containing protein</fullName>
    </recommendedName>
</protein>
<comment type="caution">
    <text evidence="2">The sequence shown here is derived from an EMBL/GenBank/DDBJ whole genome shotgun (WGS) entry which is preliminary data.</text>
</comment>
<dbReference type="EMBL" id="BMPN01000011">
    <property type="protein sequence ID" value="GGJ75697.1"/>
    <property type="molecule type" value="Genomic_DNA"/>
</dbReference>
<keyword evidence="1" id="KW-0812">Transmembrane</keyword>
<organism evidence="2 3">
    <name type="scientific">Virgibacillus kapii</name>
    <dbReference type="NCBI Taxonomy" id="1638645"/>
    <lineage>
        <taxon>Bacteria</taxon>
        <taxon>Bacillati</taxon>
        <taxon>Bacillota</taxon>
        <taxon>Bacilli</taxon>
        <taxon>Bacillales</taxon>
        <taxon>Bacillaceae</taxon>
        <taxon>Virgibacillus</taxon>
    </lineage>
</organism>
<reference evidence="3" key="1">
    <citation type="journal article" date="2019" name="Int. J. Syst. Evol. Microbiol.">
        <title>The Global Catalogue of Microorganisms (GCM) 10K type strain sequencing project: providing services to taxonomists for standard genome sequencing and annotation.</title>
        <authorList>
            <consortium name="The Broad Institute Genomics Platform"/>
            <consortium name="The Broad Institute Genome Sequencing Center for Infectious Disease"/>
            <person name="Wu L."/>
            <person name="Ma J."/>
        </authorList>
    </citation>
    <scope>NUCLEOTIDE SEQUENCE [LARGE SCALE GENOMIC DNA]</scope>
    <source>
        <strain evidence="3">JCM 30071</strain>
    </source>
</reference>
<evidence type="ECO:0000313" key="3">
    <source>
        <dbReference type="Proteomes" id="UP000634435"/>
    </source>
</evidence>
<gene>
    <name evidence="2" type="ORF">GCM10007111_41510</name>
</gene>
<dbReference type="Proteomes" id="UP000634435">
    <property type="component" value="Unassembled WGS sequence"/>
</dbReference>
<evidence type="ECO:0000256" key="1">
    <source>
        <dbReference type="SAM" id="Phobius"/>
    </source>
</evidence>
<keyword evidence="1" id="KW-0472">Membrane</keyword>
<accession>A0ABQ2DWL9</accession>
<dbReference type="RefSeq" id="WP_188944280.1">
    <property type="nucleotide sequence ID" value="NZ_BMPN01000011.1"/>
</dbReference>
<name>A0ABQ2DWL9_9BACI</name>